<sequence length="171" mass="19414">MRCRISGALRIETGRRVTQGGIDMSKRKRRALSTQVAALPVRRASDGRLEVLLVTSRETRRWIIPKGWPIKGVPNHIAAAHEAREEAGLLGCVRKGRIGRYQAWKRLHDSFELVEVDVYRFDVDSQFDTWPEKGQRSFRWVDLKAAADLVDEPGLAKLLHELAGNEDVFAD</sequence>
<evidence type="ECO:0000256" key="2">
    <source>
        <dbReference type="ARBA" id="ARBA00022723"/>
    </source>
</evidence>
<name>A0A348FZQ0_9HYPH</name>
<protein>
    <submittedName>
        <fullName evidence="6">NUDIX hydrolase</fullName>
    </submittedName>
</protein>
<evidence type="ECO:0000259" key="5">
    <source>
        <dbReference type="PROSITE" id="PS51462"/>
    </source>
</evidence>
<dbReference type="GO" id="GO:0000298">
    <property type="term" value="F:endopolyphosphatase activity"/>
    <property type="evidence" value="ECO:0007669"/>
    <property type="project" value="TreeGrafter"/>
</dbReference>
<dbReference type="KEGG" id="blag:BLTE_14680"/>
<dbReference type="Proteomes" id="UP000266934">
    <property type="component" value="Chromosome"/>
</dbReference>
<feature type="domain" description="Nudix hydrolase" evidence="5">
    <location>
        <begin position="31"/>
        <end position="163"/>
    </location>
</feature>
<dbReference type="GO" id="GO:0008486">
    <property type="term" value="F:diphosphoinositol-polyphosphate diphosphatase activity"/>
    <property type="evidence" value="ECO:0007669"/>
    <property type="project" value="TreeGrafter"/>
</dbReference>
<evidence type="ECO:0000256" key="1">
    <source>
        <dbReference type="ARBA" id="ARBA00001946"/>
    </source>
</evidence>
<keyword evidence="3 6" id="KW-0378">Hydrolase</keyword>
<dbReference type="PANTHER" id="PTHR12629:SF0">
    <property type="entry name" value="DIPHOSPHOINOSITOL-POLYPHOSPHATE DIPHOSPHATASE"/>
    <property type="match status" value="1"/>
</dbReference>
<proteinExistence type="predicted"/>
<dbReference type="InterPro" id="IPR015797">
    <property type="entry name" value="NUDIX_hydrolase-like_dom_sf"/>
</dbReference>
<keyword evidence="2" id="KW-0479">Metal-binding</keyword>
<evidence type="ECO:0000256" key="3">
    <source>
        <dbReference type="ARBA" id="ARBA00022801"/>
    </source>
</evidence>
<dbReference type="InterPro" id="IPR000086">
    <property type="entry name" value="NUDIX_hydrolase_dom"/>
</dbReference>
<dbReference type="Gene3D" id="3.90.79.10">
    <property type="entry name" value="Nucleoside Triphosphate Pyrophosphohydrolase"/>
    <property type="match status" value="1"/>
</dbReference>
<dbReference type="InterPro" id="IPR047198">
    <property type="entry name" value="DDP-like_NUDIX"/>
</dbReference>
<dbReference type="GO" id="GO:1901907">
    <property type="term" value="P:diadenosine pentaphosphate catabolic process"/>
    <property type="evidence" value="ECO:0007669"/>
    <property type="project" value="TreeGrafter"/>
</dbReference>
<evidence type="ECO:0000313" key="6">
    <source>
        <dbReference type="EMBL" id="BBF92783.1"/>
    </source>
</evidence>
<accession>A0A348FZQ0</accession>
<dbReference type="GO" id="GO:0034431">
    <property type="term" value="F:bis(5'-adenosyl)-hexaphosphatase activity"/>
    <property type="evidence" value="ECO:0007669"/>
    <property type="project" value="TreeGrafter"/>
</dbReference>
<organism evidence="6 7">
    <name type="scientific">Blastochloris tepida</name>
    <dbReference type="NCBI Taxonomy" id="2233851"/>
    <lineage>
        <taxon>Bacteria</taxon>
        <taxon>Pseudomonadati</taxon>
        <taxon>Pseudomonadota</taxon>
        <taxon>Alphaproteobacteria</taxon>
        <taxon>Hyphomicrobiales</taxon>
        <taxon>Blastochloridaceae</taxon>
        <taxon>Blastochloris</taxon>
    </lineage>
</organism>
<dbReference type="GO" id="GO:0034432">
    <property type="term" value="F:bis(5'-adenosyl)-pentaphosphatase activity"/>
    <property type="evidence" value="ECO:0007669"/>
    <property type="project" value="TreeGrafter"/>
</dbReference>
<keyword evidence="7" id="KW-1185">Reference proteome</keyword>
<dbReference type="SUPFAM" id="SSF55811">
    <property type="entry name" value="Nudix"/>
    <property type="match status" value="1"/>
</dbReference>
<dbReference type="CDD" id="cd04666">
    <property type="entry name" value="NUDIX_DIPP2_like_Nudt4"/>
    <property type="match status" value="1"/>
</dbReference>
<gene>
    <name evidence="6" type="ORF">BLTE_14680</name>
</gene>
<dbReference type="PROSITE" id="PS51462">
    <property type="entry name" value="NUDIX"/>
    <property type="match status" value="1"/>
</dbReference>
<reference evidence="6 7" key="1">
    <citation type="submission" date="2018-08" db="EMBL/GenBank/DDBJ databases">
        <title>Complete genome sequencing of Blastochloris tepida GI.</title>
        <authorList>
            <person name="Tsukatani Y."/>
            <person name="Mori H."/>
        </authorList>
    </citation>
    <scope>NUCLEOTIDE SEQUENCE [LARGE SCALE GENOMIC DNA]</scope>
    <source>
        <strain evidence="6 7">GI</strain>
    </source>
</reference>
<keyword evidence="4" id="KW-0460">Magnesium</keyword>
<dbReference type="PANTHER" id="PTHR12629">
    <property type="entry name" value="DIPHOSPHOINOSITOL POLYPHOSPHATE PHOSPHOHYDROLASE"/>
    <property type="match status" value="1"/>
</dbReference>
<evidence type="ECO:0000313" key="7">
    <source>
        <dbReference type="Proteomes" id="UP000266934"/>
    </source>
</evidence>
<dbReference type="Pfam" id="PF00293">
    <property type="entry name" value="NUDIX"/>
    <property type="match status" value="1"/>
</dbReference>
<dbReference type="GO" id="GO:0071543">
    <property type="term" value="P:diphosphoinositol polyphosphate metabolic process"/>
    <property type="evidence" value="ECO:0007669"/>
    <property type="project" value="TreeGrafter"/>
</dbReference>
<comment type="cofactor">
    <cofactor evidence="1">
        <name>Mg(2+)</name>
        <dbReference type="ChEBI" id="CHEBI:18420"/>
    </cofactor>
</comment>
<dbReference type="GO" id="GO:0005737">
    <property type="term" value="C:cytoplasm"/>
    <property type="evidence" value="ECO:0007669"/>
    <property type="project" value="TreeGrafter"/>
</dbReference>
<dbReference type="EMBL" id="AP018907">
    <property type="protein sequence ID" value="BBF92783.1"/>
    <property type="molecule type" value="Genomic_DNA"/>
</dbReference>
<dbReference type="GO" id="GO:1901911">
    <property type="term" value="P:adenosine 5'-(hexahydrogen pentaphosphate) catabolic process"/>
    <property type="evidence" value="ECO:0007669"/>
    <property type="project" value="TreeGrafter"/>
</dbReference>
<dbReference type="GO" id="GO:1901909">
    <property type="term" value="P:diadenosine hexaphosphate catabolic process"/>
    <property type="evidence" value="ECO:0007669"/>
    <property type="project" value="TreeGrafter"/>
</dbReference>
<evidence type="ECO:0000256" key="4">
    <source>
        <dbReference type="ARBA" id="ARBA00022842"/>
    </source>
</evidence>
<dbReference type="AlphaFoldDB" id="A0A348FZQ0"/>
<dbReference type="GO" id="GO:0046872">
    <property type="term" value="F:metal ion binding"/>
    <property type="evidence" value="ECO:0007669"/>
    <property type="project" value="UniProtKB-KW"/>
</dbReference>